<gene>
    <name evidence="5" type="ORF">TSOC_011655</name>
</gene>
<dbReference type="Pfam" id="PF14703">
    <property type="entry name" value="PHM7_cyt"/>
    <property type="match status" value="1"/>
</dbReference>
<evidence type="ECO:0000313" key="5">
    <source>
        <dbReference type="EMBL" id="PNH02372.1"/>
    </source>
</evidence>
<evidence type="ECO:0000259" key="4">
    <source>
        <dbReference type="Pfam" id="PF14703"/>
    </source>
</evidence>
<dbReference type="Proteomes" id="UP000236333">
    <property type="component" value="Unassembled WGS sequence"/>
</dbReference>
<feature type="transmembrane region" description="Helical" evidence="2">
    <location>
        <begin position="342"/>
        <end position="366"/>
    </location>
</feature>
<evidence type="ECO:0000259" key="3">
    <source>
        <dbReference type="Pfam" id="PF02714"/>
    </source>
</evidence>
<feature type="transmembrane region" description="Helical" evidence="2">
    <location>
        <begin position="6"/>
        <end position="29"/>
    </location>
</feature>
<dbReference type="AlphaFoldDB" id="A0A2J7ZQ39"/>
<name>A0A2J7ZQ39_9CHLO</name>
<dbReference type="EMBL" id="PGGS01000667">
    <property type="protein sequence ID" value="PNH02372.1"/>
    <property type="molecule type" value="Genomic_DNA"/>
</dbReference>
<keyword evidence="2" id="KW-0472">Membrane</keyword>
<evidence type="ECO:0000256" key="1">
    <source>
        <dbReference type="SAM" id="MobiDB-lite"/>
    </source>
</evidence>
<accession>A0A2J7ZQ39</accession>
<dbReference type="Pfam" id="PF02714">
    <property type="entry name" value="RSN1_7TM"/>
    <property type="match status" value="1"/>
</dbReference>
<organism evidence="5 6">
    <name type="scientific">Tetrabaena socialis</name>
    <dbReference type="NCBI Taxonomy" id="47790"/>
    <lineage>
        <taxon>Eukaryota</taxon>
        <taxon>Viridiplantae</taxon>
        <taxon>Chlorophyta</taxon>
        <taxon>core chlorophytes</taxon>
        <taxon>Chlorophyceae</taxon>
        <taxon>CS clade</taxon>
        <taxon>Chlamydomonadales</taxon>
        <taxon>Tetrabaenaceae</taxon>
        <taxon>Tetrabaena</taxon>
    </lineage>
</organism>
<feature type="compositionally biased region" description="Gly residues" evidence="1">
    <location>
        <begin position="56"/>
        <end position="67"/>
    </location>
</feature>
<dbReference type="GO" id="GO:0005227">
    <property type="term" value="F:calcium-activated cation channel activity"/>
    <property type="evidence" value="ECO:0007669"/>
    <property type="project" value="InterPro"/>
</dbReference>
<evidence type="ECO:0000313" key="6">
    <source>
        <dbReference type="Proteomes" id="UP000236333"/>
    </source>
</evidence>
<dbReference type="InterPro" id="IPR003864">
    <property type="entry name" value="CSC1/OSCA1-like_7TM"/>
</dbReference>
<feature type="region of interest" description="Disordered" evidence="1">
    <location>
        <begin position="45"/>
        <end position="80"/>
    </location>
</feature>
<reference evidence="5 6" key="1">
    <citation type="journal article" date="2017" name="Mol. Biol. Evol.">
        <title>The 4-celled Tetrabaena socialis nuclear genome reveals the essential components for genetic control of cell number at the origin of multicellularity in the volvocine lineage.</title>
        <authorList>
            <person name="Featherston J."/>
            <person name="Arakaki Y."/>
            <person name="Hanschen E.R."/>
            <person name="Ferris P.J."/>
            <person name="Michod R.E."/>
            <person name="Olson B.J.S.C."/>
            <person name="Nozaki H."/>
            <person name="Durand P.M."/>
        </authorList>
    </citation>
    <scope>NUCLEOTIDE SEQUENCE [LARGE SCALE GENOMIC DNA]</scope>
    <source>
        <strain evidence="5 6">NIES-571</strain>
    </source>
</reference>
<keyword evidence="6" id="KW-1185">Reference proteome</keyword>
<feature type="domain" description="CSC1/OSCA1-like cytosolic" evidence="4">
    <location>
        <begin position="174"/>
        <end position="329"/>
    </location>
</feature>
<feature type="domain" description="CSC1/OSCA1-like 7TM region" evidence="3">
    <location>
        <begin position="340"/>
        <end position="454"/>
    </location>
</feature>
<evidence type="ECO:0000256" key="2">
    <source>
        <dbReference type="SAM" id="Phobius"/>
    </source>
</evidence>
<keyword evidence="2" id="KW-0812">Transmembrane</keyword>
<dbReference type="InterPro" id="IPR045122">
    <property type="entry name" value="Csc1-like"/>
</dbReference>
<keyword evidence="2" id="KW-1133">Transmembrane helix</keyword>
<dbReference type="OrthoDB" id="1689567at2759"/>
<dbReference type="PANTHER" id="PTHR13018">
    <property type="entry name" value="PROBABLE MEMBRANE PROTEIN DUF221-RELATED"/>
    <property type="match status" value="1"/>
</dbReference>
<feature type="transmembrane region" description="Helical" evidence="2">
    <location>
        <begin position="433"/>
        <end position="452"/>
    </location>
</feature>
<dbReference type="PANTHER" id="PTHR13018:SF5">
    <property type="entry name" value="RE44586P"/>
    <property type="match status" value="1"/>
</dbReference>
<feature type="transmembrane region" description="Helical" evidence="2">
    <location>
        <begin position="392"/>
        <end position="412"/>
    </location>
</feature>
<proteinExistence type="predicted"/>
<comment type="caution">
    <text evidence="5">The sequence shown here is derived from an EMBL/GenBank/DDBJ whole genome shotgun (WGS) entry which is preliminary data.</text>
</comment>
<protein>
    <submittedName>
        <fullName evidence="5">Putative membrane protein C2G11.09</fullName>
    </submittedName>
</protein>
<dbReference type="InterPro" id="IPR027815">
    <property type="entry name" value="CSC1/OSCA1-like_cyt"/>
</dbReference>
<dbReference type="GO" id="GO:0005886">
    <property type="term" value="C:plasma membrane"/>
    <property type="evidence" value="ECO:0007669"/>
    <property type="project" value="TreeGrafter"/>
</dbReference>
<sequence length="462" mass="51144">MAAGSAAVLTAFVLNFVIFLLVFTAFSFLRVRDWGKRFFAPRSEPISRPLSKTRSSGGGRGSSGGGHKAQRVSRGTTSRLSAITAAADPSETGPLHAATGGLLVQQRVGPTNEELLRELEEARPDDVHLSEGAAEVNRRTTKRYNYNLWDEGLHSLHQARQGLESGLTPQQLVAREFATVYGPANVAAVNMIQDTAALEPLANEYNALLEKLEDYLDLAQLRLKLRKPLPHKQVRVLGALYGEWGKEQLGTKWFKKVDALDFWLKRLRHLRERMVEARLEAECRTAPSAFVTFNTRMAQAVGASSMHHHDVKCWRVANAPAPPELVWKNLGMTLPLKSSRRYLLWVVFWLMALFFMIPIAAVQAMIEVPKLANLPVLGKIVKAPAVRQLLEAIVPGVVLKLFLVVVPVILRFMSLLAGATSRTAVDLEITKRYFLFQVIVVFFGNIIAGSFFNQAPSGEGTA</sequence>